<gene>
    <name evidence="2" type="ORF">HRI_002004400</name>
</gene>
<dbReference type="OrthoDB" id="994369at2759"/>
<dbReference type="PROSITE" id="PS50878">
    <property type="entry name" value="RT_POL"/>
    <property type="match status" value="1"/>
</dbReference>
<evidence type="ECO:0000313" key="2">
    <source>
        <dbReference type="EMBL" id="GMI83351.1"/>
    </source>
</evidence>
<dbReference type="InterPro" id="IPR043128">
    <property type="entry name" value="Rev_trsase/Diguanyl_cyclase"/>
</dbReference>
<dbReference type="InterPro" id="IPR043502">
    <property type="entry name" value="DNA/RNA_pol_sf"/>
</dbReference>
<proteinExistence type="predicted"/>
<dbReference type="Proteomes" id="UP001165190">
    <property type="component" value="Unassembled WGS sequence"/>
</dbReference>
<keyword evidence="3" id="KW-1185">Reference proteome</keyword>
<dbReference type="SUPFAM" id="SSF56672">
    <property type="entry name" value="DNA/RNA polymerases"/>
    <property type="match status" value="1"/>
</dbReference>
<dbReference type="Gene3D" id="3.30.70.270">
    <property type="match status" value="1"/>
</dbReference>
<evidence type="ECO:0000313" key="3">
    <source>
        <dbReference type="Proteomes" id="UP001165190"/>
    </source>
</evidence>
<dbReference type="EMBL" id="BSYR01000019">
    <property type="protein sequence ID" value="GMI83351.1"/>
    <property type="molecule type" value="Genomic_DNA"/>
</dbReference>
<protein>
    <recommendedName>
        <fullName evidence="1">Reverse transcriptase domain-containing protein</fullName>
    </recommendedName>
</protein>
<dbReference type="InterPro" id="IPR000477">
    <property type="entry name" value="RT_dom"/>
</dbReference>
<organism evidence="2 3">
    <name type="scientific">Hibiscus trionum</name>
    <name type="common">Flower of an hour</name>
    <dbReference type="NCBI Taxonomy" id="183268"/>
    <lineage>
        <taxon>Eukaryota</taxon>
        <taxon>Viridiplantae</taxon>
        <taxon>Streptophyta</taxon>
        <taxon>Embryophyta</taxon>
        <taxon>Tracheophyta</taxon>
        <taxon>Spermatophyta</taxon>
        <taxon>Magnoliopsida</taxon>
        <taxon>eudicotyledons</taxon>
        <taxon>Gunneridae</taxon>
        <taxon>Pentapetalae</taxon>
        <taxon>rosids</taxon>
        <taxon>malvids</taxon>
        <taxon>Malvales</taxon>
        <taxon>Malvaceae</taxon>
        <taxon>Malvoideae</taxon>
        <taxon>Hibiscus</taxon>
    </lineage>
</organism>
<evidence type="ECO:0000259" key="1">
    <source>
        <dbReference type="PROSITE" id="PS50878"/>
    </source>
</evidence>
<name>A0A9W7HUH2_HIBTR</name>
<reference evidence="2" key="1">
    <citation type="submission" date="2023-05" db="EMBL/GenBank/DDBJ databases">
        <title>Genome and transcriptome analyses reveal genes involved in the formation of fine ridges on petal epidermal cells in Hibiscus trionum.</title>
        <authorList>
            <person name="Koshimizu S."/>
            <person name="Masuda S."/>
            <person name="Ishii T."/>
            <person name="Shirasu K."/>
            <person name="Hoshino A."/>
            <person name="Arita M."/>
        </authorList>
    </citation>
    <scope>NUCLEOTIDE SEQUENCE</scope>
    <source>
        <strain evidence="2">Hamamatsu line</strain>
    </source>
</reference>
<comment type="caution">
    <text evidence="2">The sequence shown here is derived from an EMBL/GenBank/DDBJ whole genome shotgun (WGS) entry which is preliminary data.</text>
</comment>
<accession>A0A9W7HUH2</accession>
<sequence>MGFGNRWRNWISMCVSSAKIAVLVNGFPSKFFSINRGLRQGCPLSPYLFNIFGEALSSLIYSAVHKGYFVGASVGANGMSISYLQYADDLIVFAKAEERQVLNIKRLLRIFELASGLSLNLKKTSLVGVNVEESAVRNWVELIGCSVGSLPFSYLGIPLGASRNCASLWQLIIDKIQSKLEGW</sequence>
<dbReference type="AlphaFoldDB" id="A0A9W7HUH2"/>
<dbReference type="PANTHER" id="PTHR33116">
    <property type="entry name" value="REVERSE TRANSCRIPTASE ZINC-BINDING DOMAIN-CONTAINING PROTEIN-RELATED-RELATED"/>
    <property type="match status" value="1"/>
</dbReference>
<dbReference type="PANTHER" id="PTHR33116:SF75">
    <property type="entry name" value="RIBONUCLEASE H PROTEIN"/>
    <property type="match status" value="1"/>
</dbReference>
<feature type="domain" description="Reverse transcriptase" evidence="1">
    <location>
        <begin position="1"/>
        <end position="159"/>
    </location>
</feature>
<dbReference type="Pfam" id="PF00078">
    <property type="entry name" value="RVT_1"/>
    <property type="match status" value="1"/>
</dbReference>